<evidence type="ECO:0000313" key="1">
    <source>
        <dbReference type="EMBL" id="KYQ73218.1"/>
    </source>
</evidence>
<keyword evidence="2" id="KW-1185">Reference proteome</keyword>
<dbReference type="EMBL" id="LUAW01000011">
    <property type="protein sequence ID" value="KYQ73218.1"/>
    <property type="molecule type" value="Genomic_DNA"/>
</dbReference>
<organism evidence="1 2">
    <name type="scientific">Acinetobacter pragensis</name>
    <dbReference type="NCBI Taxonomy" id="1806892"/>
    <lineage>
        <taxon>Bacteria</taxon>
        <taxon>Pseudomonadati</taxon>
        <taxon>Pseudomonadota</taxon>
        <taxon>Gammaproteobacteria</taxon>
        <taxon>Moraxellales</taxon>
        <taxon>Moraxellaceae</taxon>
        <taxon>Acinetobacter</taxon>
    </lineage>
</organism>
<reference evidence="1 2" key="1">
    <citation type="submission" date="2016-03" db="EMBL/GenBank/DDBJ databases">
        <title>Acinetobacter genomospecies 28 strain ANC 4149.</title>
        <authorList>
            <person name="Radolfova-Krizova L."/>
            <person name="Nemec A."/>
        </authorList>
    </citation>
    <scope>NUCLEOTIDE SEQUENCE [LARGE SCALE GENOMIC DNA]</scope>
    <source>
        <strain evidence="1 2">ANC 4149</strain>
    </source>
</reference>
<proteinExistence type="predicted"/>
<name>A0A151Y5A8_9GAMM</name>
<evidence type="ECO:0000313" key="2">
    <source>
        <dbReference type="Proteomes" id="UP000076276"/>
    </source>
</evidence>
<dbReference type="RefSeq" id="WP_067666539.1">
    <property type="nucleotide sequence ID" value="NZ_CBCSIK010000008.1"/>
</dbReference>
<dbReference type="AlphaFoldDB" id="A0A151Y5A8"/>
<sequence length="67" mass="8061">MKRSRKLAVPPKISWTTEQDIYLIENSTLDISQLCIQLAFTEEQIIERKEVLGLIRRERQMRRFRGK</sequence>
<comment type="caution">
    <text evidence="1">The sequence shown here is derived from an EMBL/GenBank/DDBJ whole genome shotgun (WGS) entry which is preliminary data.</text>
</comment>
<dbReference type="STRING" id="1806892.AZH43_07275"/>
<dbReference type="Proteomes" id="UP000076276">
    <property type="component" value="Unassembled WGS sequence"/>
</dbReference>
<protein>
    <submittedName>
        <fullName evidence="1">Acyl-CoA thioesterase</fullName>
    </submittedName>
</protein>
<accession>A0A151Y5A8</accession>
<gene>
    <name evidence="1" type="ORF">AZH43_07275</name>
</gene>